<dbReference type="GO" id="GO:0003824">
    <property type="term" value="F:catalytic activity"/>
    <property type="evidence" value="ECO:0007669"/>
    <property type="project" value="UniProtKB-KW"/>
</dbReference>
<dbReference type="PANTHER" id="PTHR37984">
    <property type="entry name" value="PROTEIN CBG26694"/>
    <property type="match status" value="1"/>
</dbReference>
<proteinExistence type="predicted"/>
<dbReference type="InterPro" id="IPR041577">
    <property type="entry name" value="RT_RNaseH_2"/>
</dbReference>
<evidence type="ECO:0000313" key="4">
    <source>
        <dbReference type="Proteomes" id="UP000765509"/>
    </source>
</evidence>
<dbReference type="InterPro" id="IPR050951">
    <property type="entry name" value="Retrovirus_Pol_polyprotein"/>
</dbReference>
<accession>A0A9Q3C1R2</accession>
<gene>
    <name evidence="3" type="ORF">O181_016461</name>
</gene>
<name>A0A9Q3C1R2_9BASI</name>
<keyword evidence="1" id="KW-0511">Multifunctional enzyme</keyword>
<dbReference type="Pfam" id="PF17919">
    <property type="entry name" value="RT_RNaseH_2"/>
    <property type="match status" value="1"/>
</dbReference>
<dbReference type="Gene3D" id="3.30.70.270">
    <property type="match status" value="3"/>
</dbReference>
<dbReference type="SUPFAM" id="SSF56672">
    <property type="entry name" value="DNA/RNA polymerases"/>
    <property type="match status" value="1"/>
</dbReference>
<keyword evidence="4" id="KW-1185">Reference proteome</keyword>
<organism evidence="3 4">
    <name type="scientific">Austropuccinia psidii MF-1</name>
    <dbReference type="NCBI Taxonomy" id="1389203"/>
    <lineage>
        <taxon>Eukaryota</taxon>
        <taxon>Fungi</taxon>
        <taxon>Dikarya</taxon>
        <taxon>Basidiomycota</taxon>
        <taxon>Pucciniomycotina</taxon>
        <taxon>Pucciniomycetes</taxon>
        <taxon>Pucciniales</taxon>
        <taxon>Sphaerophragmiaceae</taxon>
        <taxon>Austropuccinia</taxon>
    </lineage>
</organism>
<dbReference type="InterPro" id="IPR043502">
    <property type="entry name" value="DNA/RNA_pol_sf"/>
</dbReference>
<sequence>MDSIQKIRHNEIVEITNPFPITWHNGKSRLCGDFGGVNNYKKADRYPIPRIPHALDKIVKAKYITKMYCMKETWEDHAQYINRVLRKCTPINLGISLKKCNFCQQELLALGHKVSGLSLAIDQQKVAAVLQKPLTKKIKELQSFLVFASYYRNLTKRSAHITSSLYKLCSKEVVFEITKERREAYERIKHELKNAPLLFLTEFELPFKLYIDAACGQGLGEGLHERQIVDGEPREGLICYISRKLEDSEASYGAT</sequence>
<dbReference type="EMBL" id="AVOT02004570">
    <property type="protein sequence ID" value="MBW0476746.1"/>
    <property type="molecule type" value="Genomic_DNA"/>
</dbReference>
<protein>
    <recommendedName>
        <fullName evidence="2">Reverse transcriptase/retrotransposon-derived protein RNase H-like domain-containing protein</fullName>
    </recommendedName>
</protein>
<dbReference type="PANTHER" id="PTHR37984:SF5">
    <property type="entry name" value="PROTEIN NYNRIN-LIKE"/>
    <property type="match status" value="1"/>
</dbReference>
<evidence type="ECO:0000256" key="1">
    <source>
        <dbReference type="ARBA" id="ARBA00023268"/>
    </source>
</evidence>
<comment type="caution">
    <text evidence="3">The sequence shown here is derived from an EMBL/GenBank/DDBJ whole genome shotgun (WGS) entry which is preliminary data.</text>
</comment>
<dbReference type="Proteomes" id="UP000765509">
    <property type="component" value="Unassembled WGS sequence"/>
</dbReference>
<reference evidence="3" key="1">
    <citation type="submission" date="2021-03" db="EMBL/GenBank/DDBJ databases">
        <title>Draft genome sequence of rust myrtle Austropuccinia psidii MF-1, a brazilian biotype.</title>
        <authorList>
            <person name="Quecine M.C."/>
            <person name="Pachon D.M.R."/>
            <person name="Bonatelli M.L."/>
            <person name="Correr F.H."/>
            <person name="Franceschini L.M."/>
            <person name="Leite T.F."/>
            <person name="Margarido G.R.A."/>
            <person name="Almeida C.A."/>
            <person name="Ferrarezi J.A."/>
            <person name="Labate C.A."/>
        </authorList>
    </citation>
    <scope>NUCLEOTIDE SEQUENCE</scope>
    <source>
        <strain evidence="3">MF-1</strain>
    </source>
</reference>
<dbReference type="Gene3D" id="3.10.10.10">
    <property type="entry name" value="HIV Type 1 Reverse Transcriptase, subunit A, domain 1"/>
    <property type="match status" value="1"/>
</dbReference>
<feature type="domain" description="Reverse transcriptase/retrotransposon-derived protein RNase H-like" evidence="2">
    <location>
        <begin position="178"/>
        <end position="254"/>
    </location>
</feature>
<evidence type="ECO:0000259" key="2">
    <source>
        <dbReference type="Pfam" id="PF17919"/>
    </source>
</evidence>
<dbReference type="InterPro" id="IPR043128">
    <property type="entry name" value="Rev_trsase/Diguanyl_cyclase"/>
</dbReference>
<evidence type="ECO:0000313" key="3">
    <source>
        <dbReference type="EMBL" id="MBW0476746.1"/>
    </source>
</evidence>
<dbReference type="AlphaFoldDB" id="A0A9Q3C1R2"/>